<accession>A0AAN8G9V1</accession>
<organism evidence="1 2">
    <name type="scientific">Trichostrongylus colubriformis</name>
    <name type="common">Black scour worm</name>
    <dbReference type="NCBI Taxonomy" id="6319"/>
    <lineage>
        <taxon>Eukaryota</taxon>
        <taxon>Metazoa</taxon>
        <taxon>Ecdysozoa</taxon>
        <taxon>Nematoda</taxon>
        <taxon>Chromadorea</taxon>
        <taxon>Rhabditida</taxon>
        <taxon>Rhabditina</taxon>
        <taxon>Rhabditomorpha</taxon>
        <taxon>Strongyloidea</taxon>
        <taxon>Trichostrongylidae</taxon>
        <taxon>Trichostrongylus</taxon>
    </lineage>
</organism>
<dbReference type="Proteomes" id="UP001331761">
    <property type="component" value="Unassembled WGS sequence"/>
</dbReference>
<dbReference type="AlphaFoldDB" id="A0AAN8G9V1"/>
<evidence type="ECO:0000313" key="1">
    <source>
        <dbReference type="EMBL" id="KAK5986995.1"/>
    </source>
</evidence>
<comment type="caution">
    <text evidence="1">The sequence shown here is derived from an EMBL/GenBank/DDBJ whole genome shotgun (WGS) entry which is preliminary data.</text>
</comment>
<proteinExistence type="predicted"/>
<protein>
    <submittedName>
        <fullName evidence="1">Uncharacterized protein</fullName>
    </submittedName>
</protein>
<gene>
    <name evidence="1" type="ORF">GCK32_009403</name>
</gene>
<name>A0AAN8G9V1_TRICO</name>
<reference evidence="1 2" key="1">
    <citation type="submission" date="2019-10" db="EMBL/GenBank/DDBJ databases">
        <title>Assembly and Annotation for the nematode Trichostrongylus colubriformis.</title>
        <authorList>
            <person name="Martin J."/>
        </authorList>
    </citation>
    <scope>NUCLEOTIDE SEQUENCE [LARGE SCALE GENOMIC DNA]</scope>
    <source>
        <strain evidence="1">G859</strain>
        <tissue evidence="1">Whole worm</tissue>
    </source>
</reference>
<dbReference type="EMBL" id="WIXE01000005">
    <property type="protein sequence ID" value="KAK5986995.1"/>
    <property type="molecule type" value="Genomic_DNA"/>
</dbReference>
<keyword evidence="2" id="KW-1185">Reference proteome</keyword>
<feature type="non-terminal residue" evidence="1">
    <location>
        <position position="1"/>
    </location>
</feature>
<sequence>VRDSLPDSTTADSPRVIRGSGFLSGSASLGALMSTDFRVVQK</sequence>
<evidence type="ECO:0000313" key="2">
    <source>
        <dbReference type="Proteomes" id="UP001331761"/>
    </source>
</evidence>